<keyword evidence="2" id="KW-1185">Reference proteome</keyword>
<dbReference type="EMBL" id="CP074402">
    <property type="protein sequence ID" value="QVJ01222.1"/>
    <property type="molecule type" value="Genomic_DNA"/>
</dbReference>
<dbReference type="KEGG" id="nec:KGD82_24105"/>
<proteinExistence type="predicted"/>
<protein>
    <submittedName>
        <fullName evidence="1">Uncharacterized protein</fullName>
    </submittedName>
</protein>
<evidence type="ECO:0000313" key="2">
    <source>
        <dbReference type="Proteomes" id="UP000682416"/>
    </source>
</evidence>
<organism evidence="1 2">
    <name type="scientific">Nocardiopsis eucommiae</name>
    <dbReference type="NCBI Taxonomy" id="2831970"/>
    <lineage>
        <taxon>Bacteria</taxon>
        <taxon>Bacillati</taxon>
        <taxon>Actinomycetota</taxon>
        <taxon>Actinomycetes</taxon>
        <taxon>Streptosporangiales</taxon>
        <taxon>Nocardiopsidaceae</taxon>
        <taxon>Nocardiopsis</taxon>
    </lineage>
</organism>
<reference evidence="1" key="1">
    <citation type="submission" date="2021-05" db="EMBL/GenBank/DDBJ databases">
        <authorList>
            <person name="Kaiqin L."/>
            <person name="Jian G."/>
        </authorList>
    </citation>
    <scope>NUCLEOTIDE SEQUENCE</scope>
    <source>
        <strain evidence="1">HDS5</strain>
    </source>
</reference>
<dbReference type="Proteomes" id="UP000682416">
    <property type="component" value="Chromosome"/>
</dbReference>
<sequence>MDETLTKILDLQKQWTAKNTEAMKTRGVLVRRTLADQLRQHVAGLASALGVPLPT</sequence>
<name>A0A975QKD8_9ACTN</name>
<accession>A0A975QKD8</accession>
<dbReference type="AlphaFoldDB" id="A0A975QKD8"/>
<evidence type="ECO:0000313" key="1">
    <source>
        <dbReference type="EMBL" id="QVJ01222.1"/>
    </source>
</evidence>
<gene>
    <name evidence="1" type="ORF">KGD82_24105</name>
</gene>